<keyword evidence="3" id="KW-1133">Transmembrane helix</keyword>
<sequence length="1027" mass="117418">MVYNVFVLAMELLLIMAIFCHFTSTLGKDLISSRYRNGSRKRLLSSLVCNRTFQGSIGNVYSLGILRSITHKTTGTDCTYNITAGGGKLGDIIQITVLSLNIGPHTQDGCLQGQLSIWEPSLQQKPSGGWCGGTISEYNPLEFYSRTSTVSIALLSLPSSVEDKQQLLHMEYRLISGNLTAPLKQKVKEFVSDDPQDSCLEDKIEGARFQSRSKKAPYFGEDIPNTICDKVFLNCEMRNCVLVSPNWPGTPPRGLVCHYSISRMPQRKENSTLQALHSIIQLGPSKTFNLKYPGRVHLDLNRNYFKSGEECNKSMDIDWMEIRKDTVNESSTLMLLCESNYLQKASFLVEDMVVVYHSAKYDSPLPTRIYQNGFVIPLKIRKSHFLTSIPETANKKDAIKVRVRSSSVSKFGILENPDFHSRDLTQVSFIFEGFLGERILFYFSRFKPLFNWELSTQKRSNAVIQILDGLGDDSRLIANFSNEAHPPLCEHISSKLLQNCSYKWSETNNTNQNNCRELRSSKFCYSTLPLSVKKGRNKREVVNSLRLCALENSFITTTSTATLKVLLGNNFNHPSVYYTLHYGFISSKMEYTTSNQVLSSKYAVLNTSSEVVIINKTLEFMELDSYFSDSSKVNGFGQCDFTLKESSYGALGSPSAYLFYGSGGKTSLTCHYRFKPAQDRILTLLFENFTANVFSCENFLDVSGRWICVFKRPNYAALYIYEIFDNFVMFRRHCICSSVEMFLFKSISSHIVLRYEVRGMTRNNGPREFNFRMSYSYTDNIKRNYMLPSLSRNGIISLRECNSGIKSPSCSQDMVIPIALRYSNYIRIAGSEMHNEDICPSEDRVFIYSSRELISVICPKKNANETVEIYSDTVKKDVFYKMMYVEIRGTSCTVDIIRIERSYSHQEKKPELSYYSVNYQFKTDNFSVHPCQFYCPEFYGCINPLLWCDGQIHCPKTGLDEINCKELNIHSAINTLERRIVYILVGSFTVVLIAIIFCMAHFSRKRRPRHNQSLKMNSPRLFTENYI</sequence>
<protein>
    <recommendedName>
        <fullName evidence="4">CUB domain-containing protein</fullName>
    </recommendedName>
</protein>
<dbReference type="SMART" id="SM00192">
    <property type="entry name" value="LDLa"/>
    <property type="match status" value="1"/>
</dbReference>
<dbReference type="InterPro" id="IPR002172">
    <property type="entry name" value="LDrepeatLR_classA_rpt"/>
</dbReference>
<reference evidence="5" key="1">
    <citation type="submission" date="2023-07" db="EMBL/GenBank/DDBJ databases">
        <title>Chromosome-level genome assembly of Artemia franciscana.</title>
        <authorList>
            <person name="Jo E."/>
        </authorList>
    </citation>
    <scope>NUCLEOTIDE SEQUENCE</scope>
    <source>
        <tissue evidence="5">Whole body</tissue>
    </source>
</reference>
<dbReference type="InterPro" id="IPR053207">
    <property type="entry name" value="Non-NMDA_GluR_Accessory"/>
</dbReference>
<name>A0AA88LHC0_ARTSF</name>
<dbReference type="InterPro" id="IPR056707">
    <property type="entry name" value="DUF7805"/>
</dbReference>
<feature type="transmembrane region" description="Helical" evidence="3">
    <location>
        <begin position="980"/>
        <end position="1002"/>
    </location>
</feature>
<gene>
    <name evidence="5" type="ORF">QYM36_007721</name>
</gene>
<dbReference type="GO" id="GO:0005886">
    <property type="term" value="C:plasma membrane"/>
    <property type="evidence" value="ECO:0007669"/>
    <property type="project" value="TreeGrafter"/>
</dbReference>
<evidence type="ECO:0000313" key="6">
    <source>
        <dbReference type="Proteomes" id="UP001187531"/>
    </source>
</evidence>
<evidence type="ECO:0000256" key="1">
    <source>
        <dbReference type="ARBA" id="ARBA00023157"/>
    </source>
</evidence>
<organism evidence="5 6">
    <name type="scientific">Artemia franciscana</name>
    <name type="common">Brine shrimp</name>
    <name type="synonym">Artemia sanfranciscana</name>
    <dbReference type="NCBI Taxonomy" id="6661"/>
    <lineage>
        <taxon>Eukaryota</taxon>
        <taxon>Metazoa</taxon>
        <taxon>Ecdysozoa</taxon>
        <taxon>Arthropoda</taxon>
        <taxon>Crustacea</taxon>
        <taxon>Branchiopoda</taxon>
        <taxon>Anostraca</taxon>
        <taxon>Artemiidae</taxon>
        <taxon>Artemia</taxon>
    </lineage>
</organism>
<dbReference type="SUPFAM" id="SSF49854">
    <property type="entry name" value="Spermadhesin, CUB domain"/>
    <property type="match status" value="1"/>
</dbReference>
<keyword evidence="6" id="KW-1185">Reference proteome</keyword>
<dbReference type="PROSITE" id="PS01180">
    <property type="entry name" value="CUB"/>
    <property type="match status" value="1"/>
</dbReference>
<dbReference type="Gene3D" id="2.60.120.290">
    <property type="entry name" value="Spermadhesin, CUB domain"/>
    <property type="match status" value="1"/>
</dbReference>
<evidence type="ECO:0000313" key="5">
    <source>
        <dbReference type="EMBL" id="KAK2726974.1"/>
    </source>
</evidence>
<dbReference type="PANTHER" id="PTHR47537:SF3">
    <property type="entry name" value="CUB DOMAIN-CONTAINING PROTEIN"/>
    <property type="match status" value="1"/>
</dbReference>
<evidence type="ECO:0000256" key="3">
    <source>
        <dbReference type="SAM" id="Phobius"/>
    </source>
</evidence>
<keyword evidence="1" id="KW-1015">Disulfide bond</keyword>
<proteinExistence type="predicted"/>
<dbReference type="AlphaFoldDB" id="A0AA88LHC0"/>
<comment type="caution">
    <text evidence="2">Lacks conserved residue(s) required for the propagation of feature annotation.</text>
</comment>
<dbReference type="Pfam" id="PF25090">
    <property type="entry name" value="DUF7805"/>
    <property type="match status" value="1"/>
</dbReference>
<keyword evidence="3" id="KW-0472">Membrane</keyword>
<dbReference type="InterPro" id="IPR035914">
    <property type="entry name" value="Sperma_CUB_dom_sf"/>
</dbReference>
<feature type="domain" description="CUB" evidence="4">
    <location>
        <begin position="49"/>
        <end position="175"/>
    </location>
</feature>
<comment type="caution">
    <text evidence="5">The sequence shown here is derived from an EMBL/GenBank/DDBJ whole genome shotgun (WGS) entry which is preliminary data.</text>
</comment>
<keyword evidence="3" id="KW-0812">Transmembrane</keyword>
<dbReference type="Proteomes" id="UP001187531">
    <property type="component" value="Unassembled WGS sequence"/>
</dbReference>
<dbReference type="InterPro" id="IPR000859">
    <property type="entry name" value="CUB_dom"/>
</dbReference>
<evidence type="ECO:0000256" key="2">
    <source>
        <dbReference type="PROSITE-ProRule" id="PRU00059"/>
    </source>
</evidence>
<evidence type="ECO:0000259" key="4">
    <source>
        <dbReference type="PROSITE" id="PS01180"/>
    </source>
</evidence>
<accession>A0AA88LHC0</accession>
<dbReference type="EMBL" id="JAVRJZ010000001">
    <property type="protein sequence ID" value="KAK2726974.1"/>
    <property type="molecule type" value="Genomic_DNA"/>
</dbReference>
<dbReference type="PANTHER" id="PTHR47537">
    <property type="entry name" value="CUBILIN"/>
    <property type="match status" value="1"/>
</dbReference>